<evidence type="ECO:0000256" key="1">
    <source>
        <dbReference type="SAM" id="MobiDB-lite"/>
    </source>
</evidence>
<feature type="region of interest" description="Disordered" evidence="1">
    <location>
        <begin position="360"/>
        <end position="379"/>
    </location>
</feature>
<feature type="signal peptide" evidence="2">
    <location>
        <begin position="1"/>
        <end position="19"/>
    </location>
</feature>
<dbReference type="Proteomes" id="UP000054845">
    <property type="component" value="Unassembled WGS sequence"/>
</dbReference>
<proteinExistence type="predicted"/>
<evidence type="ECO:0000313" key="4">
    <source>
        <dbReference type="Proteomes" id="UP000054845"/>
    </source>
</evidence>
<reference evidence="3 4" key="1">
    <citation type="submission" date="2014-09" db="EMBL/GenBank/DDBJ databases">
        <authorList>
            <person name="Magalhaes I.L.F."/>
            <person name="Oliveira U."/>
            <person name="Santos F.R."/>
            <person name="Vidigal T.H.D.A."/>
            <person name="Brescovit A.D."/>
            <person name="Santos A.J."/>
        </authorList>
    </citation>
    <scope>NUCLEOTIDE SEQUENCE [LARGE SCALE GENOMIC DNA]</scope>
</reference>
<dbReference type="OrthoDB" id="10484939at2759"/>
<keyword evidence="2" id="KW-0732">Signal</keyword>
<feature type="compositionally biased region" description="Polar residues" evidence="1">
    <location>
        <begin position="232"/>
        <end position="243"/>
    </location>
</feature>
<dbReference type="EMBL" id="CCYA01000318">
    <property type="protein sequence ID" value="CEH16623.1"/>
    <property type="molecule type" value="Genomic_DNA"/>
</dbReference>
<accession>A0A0P1BK17</accession>
<evidence type="ECO:0000256" key="2">
    <source>
        <dbReference type="SAM" id="SignalP"/>
    </source>
</evidence>
<evidence type="ECO:0000313" key="3">
    <source>
        <dbReference type="EMBL" id="CEH16623.1"/>
    </source>
</evidence>
<feature type="chain" id="PRO_5006059595" evidence="2">
    <location>
        <begin position="20"/>
        <end position="379"/>
    </location>
</feature>
<name>A0A0P1BK17_9BASI</name>
<dbReference type="AlphaFoldDB" id="A0A0P1BK17"/>
<sequence>MQLTAQAVLASIVISGALAAPLPQRKWPGQSGFDKDGKAKALGGTQWLADNGAKVGGGLAIAGALGGITGGAITAGNNRRDIEVELSERDPLDRINTAPGRIEGGKPGPTRVNTAPGRIEGNTEGGPRPTALDIKTPKPDKNGAINAGIGAIGAGIGAVGAGLGIANAINGRDVEAELERRLTPVNLALGALMGSGAQVNHADGNQQTWQSGGKSSGASSRRDANQRRLINVGSNHQDQNVQGGQSGPKESGSRSGSSGDAFWGAHATGIQANAAPQRRLFGVTSTHIDTNDQEWYSGAKTSGASSRRSVDADLLGKRLFGVTSSHIDTNQQEWYSGPKSSGASSRRDLGKRLFGVTSNHFDTNQQQWASGPKSSFASS</sequence>
<protein>
    <submittedName>
        <fullName evidence="3">Uncharacterized protein</fullName>
    </submittedName>
</protein>
<feature type="region of interest" description="Disordered" evidence="1">
    <location>
        <begin position="198"/>
        <end position="263"/>
    </location>
</feature>
<keyword evidence="4" id="KW-1185">Reference proteome</keyword>
<organism evidence="3 4">
    <name type="scientific">Ceraceosorus bombacis</name>
    <dbReference type="NCBI Taxonomy" id="401625"/>
    <lineage>
        <taxon>Eukaryota</taxon>
        <taxon>Fungi</taxon>
        <taxon>Dikarya</taxon>
        <taxon>Basidiomycota</taxon>
        <taxon>Ustilaginomycotina</taxon>
        <taxon>Exobasidiomycetes</taxon>
        <taxon>Ceraceosorales</taxon>
        <taxon>Ceraceosoraceae</taxon>
        <taxon>Ceraceosorus</taxon>
    </lineage>
</organism>
<feature type="region of interest" description="Disordered" evidence="1">
    <location>
        <begin position="94"/>
        <end position="139"/>
    </location>
</feature>